<dbReference type="Gene3D" id="3.40.50.150">
    <property type="entry name" value="Vaccinia Virus protein VP39"/>
    <property type="match status" value="1"/>
</dbReference>
<reference evidence="2 3" key="1">
    <citation type="submission" date="2019-02" db="EMBL/GenBank/DDBJ databases">
        <authorList>
            <person name="Khodamoradi S."/>
            <person name="Hahnke R.L."/>
            <person name="Kaempfer P."/>
            <person name="Schumann P."/>
            <person name="Rohde M."/>
            <person name="Steinert M."/>
            <person name="Luzhetskyy A."/>
            <person name="Wink J."/>
            <person name="Ruckert C."/>
        </authorList>
    </citation>
    <scope>NUCLEOTIDE SEQUENCE [LARGE SCALE GENOMIC DNA]</scope>
    <source>
        <strain evidence="2 3">M2</strain>
    </source>
</reference>
<dbReference type="AlphaFoldDB" id="A0A4P6Q4H8"/>
<dbReference type="EMBL" id="CP036455">
    <property type="protein sequence ID" value="QBI55555.1"/>
    <property type="molecule type" value="Genomic_DNA"/>
</dbReference>
<dbReference type="InterPro" id="IPR006764">
    <property type="entry name" value="SAM_dep_MeTrfase_SAV2177_type"/>
</dbReference>
<organism evidence="2 3">
    <name type="scientific">Streptomonospora litoralis</name>
    <dbReference type="NCBI Taxonomy" id="2498135"/>
    <lineage>
        <taxon>Bacteria</taxon>
        <taxon>Bacillati</taxon>
        <taxon>Actinomycetota</taxon>
        <taxon>Actinomycetes</taxon>
        <taxon>Streptosporangiales</taxon>
        <taxon>Nocardiopsidaceae</taxon>
        <taxon>Streptomonospora</taxon>
    </lineage>
</organism>
<dbReference type="RefSeq" id="WP_131099562.1">
    <property type="nucleotide sequence ID" value="NZ_CP036455.1"/>
</dbReference>
<dbReference type="KEGG" id="strr:EKD16_18960"/>
<keyword evidence="2" id="KW-0489">Methyltransferase</keyword>
<proteinExistence type="predicted"/>
<dbReference type="GO" id="GO:0008168">
    <property type="term" value="F:methyltransferase activity"/>
    <property type="evidence" value="ECO:0007669"/>
    <property type="project" value="UniProtKB-KW"/>
</dbReference>
<keyword evidence="2" id="KW-0808">Transferase</keyword>
<dbReference type="PIRSF" id="PIRSF017393">
    <property type="entry name" value="MTase_SAV2177"/>
    <property type="match status" value="1"/>
</dbReference>
<dbReference type="GO" id="GO:0032259">
    <property type="term" value="P:methylation"/>
    <property type="evidence" value="ECO:0007669"/>
    <property type="project" value="UniProtKB-KW"/>
</dbReference>
<dbReference type="Pfam" id="PF04672">
    <property type="entry name" value="Methyltransf_19"/>
    <property type="match status" value="1"/>
</dbReference>
<gene>
    <name evidence="2" type="ORF">EKD16_18960</name>
</gene>
<accession>A0A4P6Q4H8</accession>
<feature type="region of interest" description="Disordered" evidence="1">
    <location>
        <begin position="1"/>
        <end position="23"/>
    </location>
</feature>
<dbReference type="OrthoDB" id="3216820at2"/>
<evidence type="ECO:0000313" key="3">
    <source>
        <dbReference type="Proteomes" id="UP000292235"/>
    </source>
</evidence>
<dbReference type="SUPFAM" id="SSF53335">
    <property type="entry name" value="S-adenosyl-L-methionine-dependent methyltransferases"/>
    <property type="match status" value="1"/>
</dbReference>
<evidence type="ECO:0000256" key="1">
    <source>
        <dbReference type="SAM" id="MobiDB-lite"/>
    </source>
</evidence>
<protein>
    <submittedName>
        <fullName evidence="2">S-adenosyl methyltransferase</fullName>
    </submittedName>
</protein>
<dbReference type="Proteomes" id="UP000292235">
    <property type="component" value="Chromosome"/>
</dbReference>
<evidence type="ECO:0000313" key="2">
    <source>
        <dbReference type="EMBL" id="QBI55555.1"/>
    </source>
</evidence>
<name>A0A4P6Q4H8_9ACTN</name>
<sequence>MNDSSPSWMQARENDRAAPAGIDTSRAHPARIYDYWLGGKDNFASDRAVGDQIVAAMPQIVDGARANRAFLQRAVTYLAREAGVRQFLDIGTGIPTAGNTHTVAQEIAPESRVVYVDNDPIVLTHARALLVGASEGATAYVESDLRDPEAIVRGAAETLDTEQPTAIMLLGILEFVTDDAEVADLLKRLLDAFPSGSHLVISHSSNVVDPEGMDEAARLWNEGGSTPLVLRTPDQLAGFFTGLELVEPGIVSCPLWRPDGIAEGIRPVDGFAGVGRRP</sequence>
<keyword evidence="3" id="KW-1185">Reference proteome</keyword>
<dbReference type="InterPro" id="IPR029063">
    <property type="entry name" value="SAM-dependent_MTases_sf"/>
</dbReference>